<sequence>MVSIEMQQLVSALNDIDSNGHLDLVLRLYEEESPAYHTESDQSDEEAESPPPYDTVLEASPAPPYEAASSSAPSLRCRKCHGRFASNDALTMTCPCHKGYIIGDGSYENSGVRGSWSCCGRVDGSPGCTFRYHKLGSRWSTQKTRLSKQLMKLGRLVAVR</sequence>
<protein>
    <submittedName>
        <fullName evidence="2">Uncharacterized protein</fullName>
    </submittedName>
</protein>
<organism evidence="2 3">
    <name type="scientific">Truncatella angustata</name>
    <dbReference type="NCBI Taxonomy" id="152316"/>
    <lineage>
        <taxon>Eukaryota</taxon>
        <taxon>Fungi</taxon>
        <taxon>Dikarya</taxon>
        <taxon>Ascomycota</taxon>
        <taxon>Pezizomycotina</taxon>
        <taxon>Sordariomycetes</taxon>
        <taxon>Xylariomycetidae</taxon>
        <taxon>Amphisphaeriales</taxon>
        <taxon>Sporocadaceae</taxon>
        <taxon>Truncatella</taxon>
    </lineage>
</organism>
<dbReference type="RefSeq" id="XP_045953889.1">
    <property type="nucleotide sequence ID" value="XM_046100600.1"/>
</dbReference>
<evidence type="ECO:0000313" key="3">
    <source>
        <dbReference type="Proteomes" id="UP000758603"/>
    </source>
</evidence>
<dbReference type="EMBL" id="JAGPXC010000008">
    <property type="protein sequence ID" value="KAH6647377.1"/>
    <property type="molecule type" value="Genomic_DNA"/>
</dbReference>
<dbReference type="GeneID" id="70129492"/>
<reference evidence="2" key="1">
    <citation type="journal article" date="2021" name="Nat. Commun.">
        <title>Genetic determinants of endophytism in the Arabidopsis root mycobiome.</title>
        <authorList>
            <person name="Mesny F."/>
            <person name="Miyauchi S."/>
            <person name="Thiergart T."/>
            <person name="Pickel B."/>
            <person name="Atanasova L."/>
            <person name="Karlsson M."/>
            <person name="Huettel B."/>
            <person name="Barry K.W."/>
            <person name="Haridas S."/>
            <person name="Chen C."/>
            <person name="Bauer D."/>
            <person name="Andreopoulos W."/>
            <person name="Pangilinan J."/>
            <person name="LaButti K."/>
            <person name="Riley R."/>
            <person name="Lipzen A."/>
            <person name="Clum A."/>
            <person name="Drula E."/>
            <person name="Henrissat B."/>
            <person name="Kohler A."/>
            <person name="Grigoriev I.V."/>
            <person name="Martin F.M."/>
            <person name="Hacquard S."/>
        </authorList>
    </citation>
    <scope>NUCLEOTIDE SEQUENCE</scope>
    <source>
        <strain evidence="2">MPI-SDFR-AT-0073</strain>
    </source>
</reference>
<gene>
    <name evidence="2" type="ORF">BKA67DRAFT_539250</name>
</gene>
<accession>A0A9P8UD93</accession>
<comment type="caution">
    <text evidence="2">The sequence shown here is derived from an EMBL/GenBank/DDBJ whole genome shotgun (WGS) entry which is preliminary data.</text>
</comment>
<name>A0A9P8UD93_9PEZI</name>
<feature type="region of interest" description="Disordered" evidence="1">
    <location>
        <begin position="34"/>
        <end position="70"/>
    </location>
</feature>
<dbReference type="AlphaFoldDB" id="A0A9P8UD93"/>
<evidence type="ECO:0000313" key="2">
    <source>
        <dbReference type="EMBL" id="KAH6647377.1"/>
    </source>
</evidence>
<dbReference type="Proteomes" id="UP000758603">
    <property type="component" value="Unassembled WGS sequence"/>
</dbReference>
<keyword evidence="3" id="KW-1185">Reference proteome</keyword>
<evidence type="ECO:0000256" key="1">
    <source>
        <dbReference type="SAM" id="MobiDB-lite"/>
    </source>
</evidence>
<proteinExistence type="predicted"/>